<comment type="subcellular location">
    <subcellularLocation>
        <location evidence="1">Membrane</location>
        <topology evidence="1">Multi-pass membrane protein</topology>
    </subcellularLocation>
</comment>
<evidence type="ECO:0000256" key="12">
    <source>
        <dbReference type="ARBA" id="ARBA00023201"/>
    </source>
</evidence>
<keyword evidence="15" id="KW-1015">Disulfide bond</keyword>
<evidence type="ECO:0000256" key="4">
    <source>
        <dbReference type="ARBA" id="ARBA00022692"/>
    </source>
</evidence>
<dbReference type="PANTHER" id="PTHR11616">
    <property type="entry name" value="SODIUM/CHLORIDE DEPENDENT TRANSPORTER"/>
    <property type="match status" value="1"/>
</dbReference>
<accession>A0A1E1WR43</accession>
<evidence type="ECO:0000256" key="11">
    <source>
        <dbReference type="ARBA" id="ARBA00023180"/>
    </source>
</evidence>
<feature type="disulfide bond" evidence="15">
    <location>
        <begin position="165"/>
        <end position="174"/>
    </location>
</feature>
<evidence type="ECO:0000256" key="14">
    <source>
        <dbReference type="PIRSR" id="PIRSR600175-1"/>
    </source>
</evidence>
<evidence type="ECO:0000256" key="5">
    <source>
        <dbReference type="ARBA" id="ARBA00022847"/>
    </source>
</evidence>
<dbReference type="EMBL" id="GDQN01001565">
    <property type="protein sequence ID" value="JAT89489.1"/>
    <property type="molecule type" value="Transcribed_RNA"/>
</dbReference>
<feature type="transmembrane region" description="Helical" evidence="18">
    <location>
        <begin position="128"/>
        <end position="152"/>
    </location>
</feature>
<name>A0A1E1WR43_PECGO</name>
<comment type="function">
    <text evidence="13">Unusual broad substrate spectrum amino acid:sodium cotransporter that promotes absorption of the D isomers of essential amino acids. Neutral amino acids are the preferred substrates, especially methionine and phenylalanine.</text>
</comment>
<keyword evidence="4 16" id="KW-0812">Transmembrane</keyword>
<dbReference type="InterPro" id="IPR000175">
    <property type="entry name" value="Na/ntran_symport"/>
</dbReference>
<keyword evidence="9" id="KW-0406">Ion transport</keyword>
<keyword evidence="8 14" id="KW-0915">Sodium</keyword>
<evidence type="ECO:0000256" key="3">
    <source>
        <dbReference type="ARBA" id="ARBA00022448"/>
    </source>
</evidence>
<dbReference type="PROSITE" id="PS50267">
    <property type="entry name" value="NA_NEUROTRAN_SYMP_3"/>
    <property type="match status" value="1"/>
</dbReference>
<organism evidence="19">
    <name type="scientific">Pectinophora gossypiella</name>
    <name type="common">Cotton pink bollworm</name>
    <name type="synonym">Depressaria gossypiella</name>
    <dbReference type="NCBI Taxonomy" id="13191"/>
    <lineage>
        <taxon>Eukaryota</taxon>
        <taxon>Metazoa</taxon>
        <taxon>Ecdysozoa</taxon>
        <taxon>Arthropoda</taxon>
        <taxon>Hexapoda</taxon>
        <taxon>Insecta</taxon>
        <taxon>Pterygota</taxon>
        <taxon>Neoptera</taxon>
        <taxon>Endopterygota</taxon>
        <taxon>Lepidoptera</taxon>
        <taxon>Glossata</taxon>
        <taxon>Ditrysia</taxon>
        <taxon>Gelechioidea</taxon>
        <taxon>Gelechiidae</taxon>
        <taxon>Apatetrinae</taxon>
        <taxon>Pectinophora</taxon>
    </lineage>
</organism>
<protein>
    <recommendedName>
        <fullName evidence="16">Transporter</fullName>
    </recommendedName>
</protein>
<keyword evidence="12" id="KW-0739">Sodium transport</keyword>
<keyword evidence="7 18" id="KW-1133">Transmembrane helix</keyword>
<dbReference type="GO" id="GO:0046872">
    <property type="term" value="F:metal ion binding"/>
    <property type="evidence" value="ECO:0007669"/>
    <property type="project" value="UniProtKB-KW"/>
</dbReference>
<dbReference type="GO" id="GO:0005886">
    <property type="term" value="C:plasma membrane"/>
    <property type="evidence" value="ECO:0007669"/>
    <property type="project" value="TreeGrafter"/>
</dbReference>
<evidence type="ECO:0000256" key="18">
    <source>
        <dbReference type="SAM" id="Phobius"/>
    </source>
</evidence>
<feature type="compositionally biased region" description="Basic and acidic residues" evidence="17">
    <location>
        <begin position="27"/>
        <end position="36"/>
    </location>
</feature>
<dbReference type="PRINTS" id="PR00176">
    <property type="entry name" value="NANEUSMPORT"/>
</dbReference>
<comment type="similarity">
    <text evidence="2 16">Belongs to the sodium:neurotransmitter symporter (SNF) (TC 2.A.22) family.</text>
</comment>
<evidence type="ECO:0000313" key="19">
    <source>
        <dbReference type="EMBL" id="JAT89489.1"/>
    </source>
</evidence>
<evidence type="ECO:0000256" key="6">
    <source>
        <dbReference type="ARBA" id="ARBA00022970"/>
    </source>
</evidence>
<evidence type="ECO:0000256" key="2">
    <source>
        <dbReference type="ARBA" id="ARBA00006459"/>
    </source>
</evidence>
<keyword evidence="6" id="KW-0029">Amino-acid transport</keyword>
<feature type="region of interest" description="Disordered" evidence="17">
    <location>
        <begin position="1"/>
        <end position="36"/>
    </location>
</feature>
<evidence type="ECO:0000256" key="9">
    <source>
        <dbReference type="ARBA" id="ARBA00023065"/>
    </source>
</evidence>
<dbReference type="SUPFAM" id="SSF161070">
    <property type="entry name" value="SNF-like"/>
    <property type="match status" value="1"/>
</dbReference>
<reference evidence="19" key="1">
    <citation type="submission" date="2015-09" db="EMBL/GenBank/DDBJ databases">
        <title>De novo assembly of Pectinophora gossypiella (Pink Bollworm) gut transcriptome.</title>
        <authorList>
            <person name="Tassone E.E."/>
        </authorList>
    </citation>
    <scope>NUCLEOTIDE SEQUENCE</scope>
</reference>
<keyword evidence="5 16" id="KW-0769">Symport</keyword>
<feature type="binding site" evidence="14">
    <location>
        <position position="67"/>
    </location>
    <ligand>
        <name>Na(+)</name>
        <dbReference type="ChEBI" id="CHEBI:29101"/>
        <label>1</label>
    </ligand>
</feature>
<dbReference type="PANTHER" id="PTHR11616:SF321">
    <property type="entry name" value="SODIUM-DEPENDENT NUTRIENT AMINO ACID TRANSPORTER 1-RELATED"/>
    <property type="match status" value="1"/>
</dbReference>
<evidence type="ECO:0000256" key="16">
    <source>
        <dbReference type="RuleBase" id="RU003732"/>
    </source>
</evidence>
<evidence type="ECO:0000256" key="15">
    <source>
        <dbReference type="PIRSR" id="PIRSR600175-2"/>
    </source>
</evidence>
<dbReference type="GO" id="GO:0015179">
    <property type="term" value="F:L-amino acid transmembrane transporter activity"/>
    <property type="evidence" value="ECO:0007669"/>
    <property type="project" value="TreeGrafter"/>
</dbReference>
<dbReference type="OrthoDB" id="6581954at2759"/>
<dbReference type="AlphaFoldDB" id="A0A1E1WR43"/>
<dbReference type="PROSITE" id="PS00610">
    <property type="entry name" value="NA_NEUROTRAN_SYMP_1"/>
    <property type="match status" value="1"/>
</dbReference>
<dbReference type="Pfam" id="PF00209">
    <property type="entry name" value="SNF"/>
    <property type="match status" value="1"/>
</dbReference>
<keyword evidence="10 18" id="KW-0472">Membrane</keyword>
<gene>
    <name evidence="19" type="ORF">g.14687</name>
</gene>
<evidence type="ECO:0000256" key="17">
    <source>
        <dbReference type="SAM" id="MobiDB-lite"/>
    </source>
</evidence>
<feature type="binding site" evidence="14">
    <location>
        <position position="63"/>
    </location>
    <ligand>
        <name>Na(+)</name>
        <dbReference type="ChEBI" id="CHEBI:29101"/>
        <label>1</label>
    </ligand>
</feature>
<dbReference type="GO" id="GO:0089718">
    <property type="term" value="P:amino acid import across plasma membrane"/>
    <property type="evidence" value="ECO:0007669"/>
    <property type="project" value="TreeGrafter"/>
</dbReference>
<dbReference type="GO" id="GO:0005283">
    <property type="term" value="F:amino acid:sodium symporter activity"/>
    <property type="evidence" value="ECO:0007669"/>
    <property type="project" value="TreeGrafter"/>
</dbReference>
<keyword evidence="3 16" id="KW-0813">Transport</keyword>
<evidence type="ECO:0000256" key="7">
    <source>
        <dbReference type="ARBA" id="ARBA00022989"/>
    </source>
</evidence>
<evidence type="ECO:0000256" key="13">
    <source>
        <dbReference type="ARBA" id="ARBA00037785"/>
    </source>
</evidence>
<feature type="transmembrane region" description="Helical" evidence="18">
    <location>
        <begin position="81"/>
        <end position="101"/>
    </location>
</feature>
<evidence type="ECO:0000256" key="8">
    <source>
        <dbReference type="ARBA" id="ARBA00023053"/>
    </source>
</evidence>
<keyword evidence="14" id="KW-0479">Metal-binding</keyword>
<dbReference type="InterPro" id="IPR037272">
    <property type="entry name" value="SNS_sf"/>
</dbReference>
<sequence>MAQNGDHVNGGFDPSPESGKPPSDSDMPVKVKPELEEVDPKLANRPKWDNKLEFLMSCIATSVGLGNVWRFPFIAYQNGGGAFLIPYIIVLLVIGKPMYYLETSLGQFSSGNCVRVWALSPAFKGTGYAQALGAGYVLSYYVSIIALCLYYLAMSFQSSLPWAVCRDEWIPLGCVPSGESVNLTEFEGNATSSSELFFT</sequence>
<keyword evidence="11" id="KW-0325">Glycoprotein</keyword>
<evidence type="ECO:0000256" key="10">
    <source>
        <dbReference type="ARBA" id="ARBA00023136"/>
    </source>
</evidence>
<proteinExistence type="inferred from homology"/>
<evidence type="ECO:0000256" key="1">
    <source>
        <dbReference type="ARBA" id="ARBA00004141"/>
    </source>
</evidence>